<evidence type="ECO:0000256" key="3">
    <source>
        <dbReference type="ARBA" id="ARBA00023274"/>
    </source>
</evidence>
<dbReference type="SUPFAM" id="SSF64263">
    <property type="entry name" value="Prokaryotic ribosomal protein L17"/>
    <property type="match status" value="1"/>
</dbReference>
<dbReference type="FunFam" id="3.90.1030.10:FF:000009">
    <property type="entry name" value="39S ribosomal protein L17, mitochondrial"/>
    <property type="match status" value="1"/>
</dbReference>
<evidence type="ECO:0000256" key="5">
    <source>
        <dbReference type="ARBA" id="ARBA00035413"/>
    </source>
</evidence>
<dbReference type="InterPro" id="IPR000456">
    <property type="entry name" value="Ribosomal_bL17"/>
</dbReference>
<evidence type="ECO:0000313" key="8">
    <source>
        <dbReference type="Proteomes" id="UP000183832"/>
    </source>
</evidence>
<comment type="similarity">
    <text evidence="1">Belongs to the bacterial ribosomal protein bL17 family.</text>
</comment>
<dbReference type="PANTHER" id="PTHR14413">
    <property type="entry name" value="RIBOSOMAL PROTEIN L17"/>
    <property type="match status" value="1"/>
</dbReference>
<organism evidence="7 8">
    <name type="scientific">Clunio marinus</name>
    <dbReference type="NCBI Taxonomy" id="568069"/>
    <lineage>
        <taxon>Eukaryota</taxon>
        <taxon>Metazoa</taxon>
        <taxon>Ecdysozoa</taxon>
        <taxon>Arthropoda</taxon>
        <taxon>Hexapoda</taxon>
        <taxon>Insecta</taxon>
        <taxon>Pterygota</taxon>
        <taxon>Neoptera</taxon>
        <taxon>Endopterygota</taxon>
        <taxon>Diptera</taxon>
        <taxon>Nematocera</taxon>
        <taxon>Chironomoidea</taxon>
        <taxon>Chironomidae</taxon>
        <taxon>Clunio</taxon>
    </lineage>
</organism>
<reference evidence="7 8" key="1">
    <citation type="submission" date="2015-04" db="EMBL/GenBank/DDBJ databases">
        <authorList>
            <person name="Syromyatnikov M.Y."/>
            <person name="Popov V.N."/>
        </authorList>
    </citation>
    <scope>NUCLEOTIDE SEQUENCE [LARGE SCALE GENOMIC DNA]</scope>
</reference>
<keyword evidence="2" id="KW-0689">Ribosomal protein</keyword>
<dbReference type="Pfam" id="PF01196">
    <property type="entry name" value="Ribosomal_L17"/>
    <property type="match status" value="1"/>
</dbReference>
<dbReference type="PANTHER" id="PTHR14413:SF16">
    <property type="entry name" value="LARGE RIBOSOMAL SUBUNIT PROTEIN BL17M"/>
    <property type="match status" value="1"/>
</dbReference>
<dbReference type="GO" id="GO:0006412">
    <property type="term" value="P:translation"/>
    <property type="evidence" value="ECO:0007669"/>
    <property type="project" value="InterPro"/>
</dbReference>
<dbReference type="Gene3D" id="3.90.1030.10">
    <property type="entry name" value="Ribosomal protein L17"/>
    <property type="match status" value="1"/>
</dbReference>
<dbReference type="STRING" id="568069.A0A1J1HUZ9"/>
<dbReference type="InterPro" id="IPR036373">
    <property type="entry name" value="Ribosomal_bL17_sf"/>
</dbReference>
<accession>A0A1J1HUZ9</accession>
<evidence type="ECO:0000256" key="2">
    <source>
        <dbReference type="ARBA" id="ARBA00022980"/>
    </source>
</evidence>
<evidence type="ECO:0000256" key="1">
    <source>
        <dbReference type="ARBA" id="ARBA00008777"/>
    </source>
</evidence>
<feature type="region of interest" description="Disordered" evidence="6">
    <location>
        <begin position="178"/>
        <end position="206"/>
    </location>
</feature>
<keyword evidence="8" id="KW-1185">Reference proteome</keyword>
<dbReference type="OrthoDB" id="275000at2759"/>
<evidence type="ECO:0000256" key="6">
    <source>
        <dbReference type="SAM" id="MobiDB-lite"/>
    </source>
</evidence>
<proteinExistence type="inferred from homology"/>
<protein>
    <recommendedName>
        <fullName evidence="4">Large ribosomal subunit protein bL17m</fullName>
    </recommendedName>
    <alternativeName>
        <fullName evidence="5">39S ribosomal protein L17, mitochondrial</fullName>
    </alternativeName>
</protein>
<keyword evidence="3" id="KW-0687">Ribonucleoprotein</keyword>
<dbReference type="Proteomes" id="UP000183832">
    <property type="component" value="Unassembled WGS sequence"/>
</dbReference>
<name>A0A1J1HUZ9_9DIPT</name>
<evidence type="ECO:0000256" key="4">
    <source>
        <dbReference type="ARBA" id="ARBA00035290"/>
    </source>
</evidence>
<sequence length="206" mass="24028">MNAAEVTKLMSELKVAVKPRHRRLKNPGGSEGRLINLSKTVTALLKYERIEVHYSRGDEARGYAERLISDAIRYGDQHKPTMEMADFWLRDKSVIHKLFKVLCPRFENYKGSATRMFMAPRSYNLDNKDVLKKYKLLSVLELNGNPYPPVLPDRSQKNRRLIHNVLLNEARKEFYLQKQKSESDKDVNEEIVTKHPVENINETETK</sequence>
<dbReference type="GO" id="GO:0005762">
    <property type="term" value="C:mitochondrial large ribosomal subunit"/>
    <property type="evidence" value="ECO:0007669"/>
    <property type="project" value="TreeGrafter"/>
</dbReference>
<dbReference type="EMBL" id="CVRI01000021">
    <property type="protein sequence ID" value="CRK91835.1"/>
    <property type="molecule type" value="Genomic_DNA"/>
</dbReference>
<gene>
    <name evidence="7" type="ORF">CLUMA_CG005457</name>
</gene>
<dbReference type="AlphaFoldDB" id="A0A1J1HUZ9"/>
<evidence type="ECO:0000313" key="7">
    <source>
        <dbReference type="EMBL" id="CRK91835.1"/>
    </source>
</evidence>
<dbReference type="GO" id="GO:0003735">
    <property type="term" value="F:structural constituent of ribosome"/>
    <property type="evidence" value="ECO:0007669"/>
    <property type="project" value="InterPro"/>
</dbReference>